<accession>A0A101NQI9</accession>
<dbReference type="OrthoDB" id="9813282at2"/>
<dbReference type="Pfam" id="PF03061">
    <property type="entry name" value="4HBT"/>
    <property type="match status" value="1"/>
</dbReference>
<dbReference type="STRING" id="67285.AQI88_08680"/>
<evidence type="ECO:0000256" key="1">
    <source>
        <dbReference type="ARBA" id="ARBA00022801"/>
    </source>
</evidence>
<dbReference type="AlphaFoldDB" id="A0A101NQI9"/>
<gene>
    <name evidence="3" type="ORF">AQI88_08680</name>
</gene>
<dbReference type="NCBIfam" id="TIGR00369">
    <property type="entry name" value="unchar_dom_1"/>
    <property type="match status" value="1"/>
</dbReference>
<reference evidence="3 4" key="1">
    <citation type="submission" date="2015-10" db="EMBL/GenBank/DDBJ databases">
        <title>Draft genome sequence of Streptomyces cellostaticus DSM 40189, type strain for the species Streptomyces cellostaticus.</title>
        <authorList>
            <person name="Ruckert C."/>
            <person name="Winkler A."/>
            <person name="Kalinowski J."/>
            <person name="Kampfer P."/>
            <person name="Glaeser S."/>
        </authorList>
    </citation>
    <scope>NUCLEOTIDE SEQUENCE [LARGE SCALE GENOMIC DNA]</scope>
    <source>
        <strain evidence="3 4">DSM 40189</strain>
    </source>
</reference>
<dbReference type="InterPro" id="IPR029069">
    <property type="entry name" value="HotDog_dom_sf"/>
</dbReference>
<proteinExistence type="predicted"/>
<dbReference type="SUPFAM" id="SSF54637">
    <property type="entry name" value="Thioesterase/thiol ester dehydrase-isomerase"/>
    <property type="match status" value="1"/>
</dbReference>
<dbReference type="RefSeq" id="WP_066995047.1">
    <property type="nucleotide sequence ID" value="NZ_BNDU01000004.1"/>
</dbReference>
<dbReference type="InterPro" id="IPR006683">
    <property type="entry name" value="Thioestr_dom"/>
</dbReference>
<evidence type="ECO:0000313" key="3">
    <source>
        <dbReference type="EMBL" id="KUM97349.1"/>
    </source>
</evidence>
<feature type="domain" description="Thioesterase" evidence="2">
    <location>
        <begin position="33"/>
        <end position="110"/>
    </location>
</feature>
<dbReference type="InterPro" id="IPR003736">
    <property type="entry name" value="PAAI_dom"/>
</dbReference>
<comment type="caution">
    <text evidence="3">The sequence shown here is derived from an EMBL/GenBank/DDBJ whole genome shotgun (WGS) entry which is preliminary data.</text>
</comment>
<dbReference type="PANTHER" id="PTHR43240">
    <property type="entry name" value="1,4-DIHYDROXY-2-NAPHTHOYL-COA THIOESTERASE 1"/>
    <property type="match status" value="1"/>
</dbReference>
<dbReference type="PANTHER" id="PTHR43240:SF8">
    <property type="entry name" value="PHENYLACETIC ACID DEGRADATION-RELATED PROTEIN"/>
    <property type="match status" value="1"/>
</dbReference>
<dbReference type="EMBL" id="LMWL01000011">
    <property type="protein sequence ID" value="KUM97349.1"/>
    <property type="molecule type" value="Genomic_DNA"/>
</dbReference>
<organism evidence="3 4">
    <name type="scientific">Streptomyces cellostaticus</name>
    <dbReference type="NCBI Taxonomy" id="67285"/>
    <lineage>
        <taxon>Bacteria</taxon>
        <taxon>Bacillati</taxon>
        <taxon>Actinomycetota</taxon>
        <taxon>Actinomycetes</taxon>
        <taxon>Kitasatosporales</taxon>
        <taxon>Streptomycetaceae</taxon>
        <taxon>Streptomyces</taxon>
    </lineage>
</organism>
<dbReference type="GO" id="GO:0005829">
    <property type="term" value="C:cytosol"/>
    <property type="evidence" value="ECO:0007669"/>
    <property type="project" value="TreeGrafter"/>
</dbReference>
<dbReference type="CDD" id="cd03443">
    <property type="entry name" value="PaaI_thioesterase"/>
    <property type="match status" value="1"/>
</dbReference>
<protein>
    <submittedName>
        <fullName evidence="3">Aromatic compound degradation protein PaaI</fullName>
    </submittedName>
</protein>
<evidence type="ECO:0000313" key="4">
    <source>
        <dbReference type="Proteomes" id="UP000054241"/>
    </source>
</evidence>
<evidence type="ECO:0000259" key="2">
    <source>
        <dbReference type="Pfam" id="PF03061"/>
    </source>
</evidence>
<name>A0A101NQI9_9ACTN</name>
<keyword evidence="4" id="KW-1185">Reference proteome</keyword>
<dbReference type="Proteomes" id="UP000054241">
    <property type="component" value="Unassembled WGS sequence"/>
</dbReference>
<keyword evidence="1" id="KW-0378">Hydrolase</keyword>
<dbReference type="GO" id="GO:0061522">
    <property type="term" value="F:1,4-dihydroxy-2-naphthoyl-CoA thioesterase activity"/>
    <property type="evidence" value="ECO:0007669"/>
    <property type="project" value="TreeGrafter"/>
</dbReference>
<sequence length="125" mass="12973">MPFAAGLGIELREATAERTVGSLGWSPDICTAGGALHGGALMALADSVGAVCAYLNLPEGAAGTSTVESKTNFLRAVTAGRVHATARPLHLGGTLMVVQTDLRDDRDRLVGQTTQTQIVLRKNTD</sequence>
<dbReference type="Gene3D" id="3.10.129.10">
    <property type="entry name" value="Hotdog Thioesterase"/>
    <property type="match status" value="1"/>
</dbReference>